<sequence length="231" mass="24781">MSQQNCNAPDANAAIDPREAEVRRRMAAQELYLDEGPGLEGLTEQRIRGKELAAEYNATSPRDAAGRRRLLEEIFGEVGDGVWVEPPLHVAYGIHTRIGSPFYANAGLQLIDDSPVSIGNRVMFGPRVMISTAGHPIHPEARDHGQQFSAPVVIEDDVWIGGNVTILPGVTIGRGSVIAAGAVVNANVPPMVVVGGVPARVLREITDADRDWSYRAPRTLPVPGRQADDGA</sequence>
<keyword evidence="2" id="KW-0808">Transferase</keyword>
<dbReference type="InterPro" id="IPR011004">
    <property type="entry name" value="Trimer_LpxA-like_sf"/>
</dbReference>
<dbReference type="InterPro" id="IPR024688">
    <property type="entry name" value="Mac_dom"/>
</dbReference>
<dbReference type="Proteomes" id="UP000194577">
    <property type="component" value="Unassembled WGS sequence"/>
</dbReference>
<dbReference type="PANTHER" id="PTHR23416:SF23">
    <property type="entry name" value="ACETYLTRANSFERASE C18B11.09C-RELATED"/>
    <property type="match status" value="1"/>
</dbReference>
<dbReference type="Gene3D" id="2.160.10.10">
    <property type="entry name" value="Hexapeptide repeat proteins"/>
    <property type="match status" value="1"/>
</dbReference>
<feature type="domain" description="Maltose/galactoside acetyltransferase" evidence="4">
    <location>
        <begin position="23"/>
        <end position="80"/>
    </location>
</feature>
<dbReference type="Pfam" id="PF00132">
    <property type="entry name" value="Hexapep"/>
    <property type="match status" value="1"/>
</dbReference>
<comment type="similarity">
    <text evidence="1">Belongs to the transferase hexapeptide repeat family.</text>
</comment>
<evidence type="ECO:0000256" key="1">
    <source>
        <dbReference type="ARBA" id="ARBA00007274"/>
    </source>
</evidence>
<evidence type="ECO:0000313" key="5">
    <source>
        <dbReference type="EMBL" id="PHP53415.1"/>
    </source>
</evidence>
<keyword evidence="3" id="KW-0677">Repeat</keyword>
<gene>
    <name evidence="5" type="ORF">BW737_002690</name>
</gene>
<dbReference type="SMART" id="SM01266">
    <property type="entry name" value="Mac"/>
    <property type="match status" value="1"/>
</dbReference>
<organism evidence="5 6">
    <name type="scientific">Actinomyces ruminis</name>
    <dbReference type="NCBI Taxonomy" id="1937003"/>
    <lineage>
        <taxon>Bacteria</taxon>
        <taxon>Bacillati</taxon>
        <taxon>Actinomycetota</taxon>
        <taxon>Actinomycetes</taxon>
        <taxon>Actinomycetales</taxon>
        <taxon>Actinomycetaceae</taxon>
        <taxon>Actinomyces</taxon>
    </lineage>
</organism>
<comment type="caution">
    <text evidence="5">The sequence shown here is derived from an EMBL/GenBank/DDBJ whole genome shotgun (WGS) entry which is preliminary data.</text>
</comment>
<dbReference type="PROSITE" id="PS00101">
    <property type="entry name" value="HEXAPEP_TRANSFERASES"/>
    <property type="match status" value="1"/>
</dbReference>
<protein>
    <submittedName>
        <fullName evidence="5">Sugar O-acetyltransferase</fullName>
    </submittedName>
</protein>
<evidence type="ECO:0000256" key="3">
    <source>
        <dbReference type="ARBA" id="ARBA00022737"/>
    </source>
</evidence>
<evidence type="ECO:0000259" key="4">
    <source>
        <dbReference type="SMART" id="SM01266"/>
    </source>
</evidence>
<dbReference type="CDD" id="cd03357">
    <property type="entry name" value="LbH_MAT_GAT"/>
    <property type="match status" value="1"/>
</dbReference>
<name>A0ABX4MH97_9ACTO</name>
<dbReference type="PANTHER" id="PTHR23416">
    <property type="entry name" value="SIALIC ACID SYNTHASE-RELATED"/>
    <property type="match status" value="1"/>
</dbReference>
<keyword evidence="6" id="KW-1185">Reference proteome</keyword>
<dbReference type="EMBL" id="MTPX02000019">
    <property type="protein sequence ID" value="PHP53415.1"/>
    <property type="molecule type" value="Genomic_DNA"/>
</dbReference>
<accession>A0ABX4MH97</accession>
<dbReference type="RefSeq" id="WP_086614582.1">
    <property type="nucleotide sequence ID" value="NZ_MTPX02000019.1"/>
</dbReference>
<dbReference type="InterPro" id="IPR051159">
    <property type="entry name" value="Hexapeptide_acetyltransf"/>
</dbReference>
<evidence type="ECO:0000256" key="2">
    <source>
        <dbReference type="ARBA" id="ARBA00022679"/>
    </source>
</evidence>
<dbReference type="InterPro" id="IPR018357">
    <property type="entry name" value="Hexapep_transf_CS"/>
</dbReference>
<evidence type="ECO:0000313" key="6">
    <source>
        <dbReference type="Proteomes" id="UP000194577"/>
    </source>
</evidence>
<dbReference type="Pfam" id="PF12464">
    <property type="entry name" value="Mac"/>
    <property type="match status" value="1"/>
</dbReference>
<reference evidence="5 6" key="1">
    <citation type="submission" date="2017-10" db="EMBL/GenBank/DDBJ databases">
        <title>Draft genome sequence of cellulolytic Actinomyces sp CtC72 isolated from cattle rumen fluid.</title>
        <authorList>
            <person name="Joshi A.J."/>
            <person name="Vasudevan G."/>
            <person name="Lanjekar V.B."/>
            <person name="Hivarkar S."/>
            <person name="Engineer A."/>
            <person name="Pore S.D."/>
            <person name="Dhakephalkar P.K."/>
            <person name="Dagar S."/>
        </authorList>
    </citation>
    <scope>NUCLEOTIDE SEQUENCE [LARGE SCALE GENOMIC DNA]</scope>
    <source>
        <strain evidence="6">CtC72</strain>
    </source>
</reference>
<dbReference type="SUPFAM" id="SSF51161">
    <property type="entry name" value="Trimeric LpxA-like enzymes"/>
    <property type="match status" value="1"/>
</dbReference>
<proteinExistence type="inferred from homology"/>
<dbReference type="InterPro" id="IPR001451">
    <property type="entry name" value="Hexapep"/>
</dbReference>